<evidence type="ECO:0000256" key="1">
    <source>
        <dbReference type="ARBA" id="ARBA00022679"/>
    </source>
</evidence>
<evidence type="ECO:0000313" key="4">
    <source>
        <dbReference type="EMBL" id="USD21213.1"/>
    </source>
</evidence>
<proteinExistence type="predicted"/>
<evidence type="ECO:0000256" key="2">
    <source>
        <dbReference type="ARBA" id="ARBA00023315"/>
    </source>
</evidence>
<dbReference type="Pfam" id="PF00583">
    <property type="entry name" value="Acetyltransf_1"/>
    <property type="match status" value="1"/>
</dbReference>
<keyword evidence="2" id="KW-0012">Acyltransferase</keyword>
<feature type="domain" description="N-acetyltransferase" evidence="3">
    <location>
        <begin position="8"/>
        <end position="154"/>
    </location>
</feature>
<dbReference type="PANTHER" id="PTHR43877">
    <property type="entry name" value="AMINOALKYLPHOSPHONATE N-ACETYLTRANSFERASE-RELATED-RELATED"/>
    <property type="match status" value="1"/>
</dbReference>
<dbReference type="Gene3D" id="3.40.630.30">
    <property type="match status" value="1"/>
</dbReference>
<dbReference type="EMBL" id="CP092418">
    <property type="protein sequence ID" value="USD21213.1"/>
    <property type="molecule type" value="Genomic_DNA"/>
</dbReference>
<protein>
    <submittedName>
        <fullName evidence="4">GNAT family N-acetyltransferase</fullName>
    </submittedName>
</protein>
<dbReference type="Proteomes" id="UP001055658">
    <property type="component" value="Chromosome"/>
</dbReference>
<evidence type="ECO:0000313" key="5">
    <source>
        <dbReference type="Proteomes" id="UP001055658"/>
    </source>
</evidence>
<sequence length="155" mass="17342">MYIAVQKDDLSDGTVVELLAQHLKEMQQHSPPESVHALKPEELVDPKITFWSAKINGVLAGCGALKEVSSTLGEIKSMKTSQSFLRKGVAKAVLQEIINEARRRGYSEVKLETGNRLNFAPAIALYYQNGFKSCGPFSNYREDPHSLFFTKKLRL</sequence>
<accession>A0ABY4VAA3</accession>
<keyword evidence="5" id="KW-1185">Reference proteome</keyword>
<dbReference type="PANTHER" id="PTHR43877:SF5">
    <property type="entry name" value="BLL8307 PROTEIN"/>
    <property type="match status" value="1"/>
</dbReference>
<evidence type="ECO:0000259" key="3">
    <source>
        <dbReference type="PROSITE" id="PS51186"/>
    </source>
</evidence>
<dbReference type="PROSITE" id="PS51186">
    <property type="entry name" value="GNAT"/>
    <property type="match status" value="1"/>
</dbReference>
<dbReference type="InterPro" id="IPR000182">
    <property type="entry name" value="GNAT_dom"/>
</dbReference>
<gene>
    <name evidence="4" type="ORF">MJO52_19460</name>
</gene>
<dbReference type="InterPro" id="IPR016181">
    <property type="entry name" value="Acyl_CoA_acyltransferase"/>
</dbReference>
<reference evidence="4" key="1">
    <citation type="submission" date="2022-02" db="EMBL/GenBank/DDBJ databases">
        <title>Coral-associated bacteria.</title>
        <authorList>
            <person name="Tang K."/>
            <person name="Wang X."/>
        </authorList>
    </citation>
    <scope>NUCLEOTIDE SEQUENCE</scope>
    <source>
        <strain evidence="4">SCSIO 43006</strain>
    </source>
</reference>
<organism evidence="4 5">
    <name type="scientific">Microbulbifer variabilis</name>
    <dbReference type="NCBI Taxonomy" id="266805"/>
    <lineage>
        <taxon>Bacteria</taxon>
        <taxon>Pseudomonadati</taxon>
        <taxon>Pseudomonadota</taxon>
        <taxon>Gammaproteobacteria</taxon>
        <taxon>Cellvibrionales</taxon>
        <taxon>Microbulbiferaceae</taxon>
        <taxon>Microbulbifer</taxon>
    </lineage>
</organism>
<dbReference type="RefSeq" id="WP_252083613.1">
    <property type="nucleotide sequence ID" value="NZ_CP092418.1"/>
</dbReference>
<dbReference type="SUPFAM" id="SSF55729">
    <property type="entry name" value="Acyl-CoA N-acyltransferases (Nat)"/>
    <property type="match status" value="1"/>
</dbReference>
<keyword evidence="1" id="KW-0808">Transferase</keyword>
<name>A0ABY4VAA3_9GAMM</name>
<dbReference type="InterPro" id="IPR050832">
    <property type="entry name" value="Bact_Acetyltransf"/>
</dbReference>
<dbReference type="CDD" id="cd04301">
    <property type="entry name" value="NAT_SF"/>
    <property type="match status" value="1"/>
</dbReference>